<evidence type="ECO:0000313" key="2">
    <source>
        <dbReference type="Proteomes" id="UP000279259"/>
    </source>
</evidence>
<organism evidence="1 2">
    <name type="scientific">Saitozyma podzolica</name>
    <dbReference type="NCBI Taxonomy" id="1890683"/>
    <lineage>
        <taxon>Eukaryota</taxon>
        <taxon>Fungi</taxon>
        <taxon>Dikarya</taxon>
        <taxon>Basidiomycota</taxon>
        <taxon>Agaricomycotina</taxon>
        <taxon>Tremellomycetes</taxon>
        <taxon>Tremellales</taxon>
        <taxon>Trimorphomycetaceae</taxon>
        <taxon>Saitozyma</taxon>
    </lineage>
</organism>
<keyword evidence="2" id="KW-1185">Reference proteome</keyword>
<accession>A0A427YPL8</accession>
<dbReference type="EMBL" id="RSCD01000005">
    <property type="protein sequence ID" value="RSH93019.1"/>
    <property type="molecule type" value="Genomic_DNA"/>
</dbReference>
<sequence>MSQVIAYTAHFGLLIIRHALDRFVLLNRLQAQSMSLKSPKDSATARKVRAAQNRVEY</sequence>
<dbReference type="Proteomes" id="UP000279259">
    <property type="component" value="Unassembled WGS sequence"/>
</dbReference>
<evidence type="ECO:0000313" key="1">
    <source>
        <dbReference type="EMBL" id="RSH93019.1"/>
    </source>
</evidence>
<name>A0A427YPL8_9TREE</name>
<reference evidence="1 2" key="1">
    <citation type="submission" date="2018-11" db="EMBL/GenBank/DDBJ databases">
        <title>Genome sequence of Saitozyma podzolica DSM 27192.</title>
        <authorList>
            <person name="Aliyu H."/>
            <person name="Gorte O."/>
            <person name="Ochsenreither K."/>
        </authorList>
    </citation>
    <scope>NUCLEOTIDE SEQUENCE [LARGE SCALE GENOMIC DNA]</scope>
    <source>
        <strain evidence="1 2">DSM 27192</strain>
    </source>
</reference>
<comment type="caution">
    <text evidence="1">The sequence shown here is derived from an EMBL/GenBank/DDBJ whole genome shotgun (WGS) entry which is preliminary data.</text>
</comment>
<gene>
    <name evidence="1" type="ORF">EHS25_008467</name>
</gene>
<dbReference type="AlphaFoldDB" id="A0A427YPL8"/>
<protein>
    <submittedName>
        <fullName evidence="1">Uncharacterized protein</fullName>
    </submittedName>
</protein>
<proteinExistence type="predicted"/>